<dbReference type="InterPro" id="IPR051316">
    <property type="entry name" value="Zinc-reg_GTPase_activator"/>
</dbReference>
<dbReference type="InterPro" id="IPR003495">
    <property type="entry name" value="CobW/HypB/UreG_nucleotide-bd"/>
</dbReference>
<accession>A0A4R7K2J1</accession>
<dbReference type="AlphaFoldDB" id="A0A4R7K2J1"/>
<feature type="region of interest" description="Disordered" evidence="2">
    <location>
        <begin position="201"/>
        <end position="220"/>
    </location>
</feature>
<dbReference type="CDD" id="cd03112">
    <property type="entry name" value="CobW-like"/>
    <property type="match status" value="1"/>
</dbReference>
<dbReference type="SMART" id="SM00833">
    <property type="entry name" value="CobW_C"/>
    <property type="match status" value="1"/>
</dbReference>
<dbReference type="Pfam" id="PF02492">
    <property type="entry name" value="cobW"/>
    <property type="match status" value="1"/>
</dbReference>
<comment type="function">
    <text evidence="1">Zinc chaperone that directly transfers zinc cofactor to target proteins, thereby activating them. Zinc is transferred from the CXCC motif in the GTPase domain to the zinc binding site in target proteins in a process requiring GTP hydrolysis.</text>
</comment>
<dbReference type="PANTHER" id="PTHR13748">
    <property type="entry name" value="COBW-RELATED"/>
    <property type="match status" value="1"/>
</dbReference>
<dbReference type="SUPFAM" id="SSF52540">
    <property type="entry name" value="P-loop containing nucleoside triphosphate hydrolases"/>
    <property type="match status" value="1"/>
</dbReference>
<feature type="domain" description="CobW C-terminal" evidence="3">
    <location>
        <begin position="240"/>
        <end position="322"/>
    </location>
</feature>
<evidence type="ECO:0000259" key="3">
    <source>
        <dbReference type="SMART" id="SM00833"/>
    </source>
</evidence>
<evidence type="ECO:0000313" key="4">
    <source>
        <dbReference type="EMBL" id="TDT44133.1"/>
    </source>
</evidence>
<sequence length="325" mass="35898">MAPIPVHLILGFLGVGKSTAILDLLRRKPADEHWAVLVNEFGEVGVDGAIMEAEGIAVKEVPGGCMCCVAGLPMQVALNWLIRREKPDRLLIEPTGLGHPSQVIETLTGESYQGVLSMASSLCLVDPRRLSEEKVVNNVHFRDQAAVSNVLVANKCDLCEEEDLARFRSWAGAFDPPKARIEETRYGRIELEWLTASHSERPATDAGAHHHHHDGEVPERVSLEDEPWQRFINTGDAHYSCGWRVTPETQFAYDALVDFCHGGHWLRIKGVVHTDQGWMALNLAGDSLSATPVEPNTENRLEIISDQPLDGEALDDQLRTVALRG</sequence>
<reference evidence="4 5" key="1">
    <citation type="submission" date="2019-03" db="EMBL/GenBank/DDBJ databases">
        <title>Genomic Encyclopedia of Type Strains, Phase IV (KMG-IV): sequencing the most valuable type-strain genomes for metagenomic binning, comparative biology and taxonomic classification.</title>
        <authorList>
            <person name="Goeker M."/>
        </authorList>
    </citation>
    <scope>NUCLEOTIDE SEQUENCE [LARGE SCALE GENOMIC DNA]</scope>
    <source>
        <strain evidence="4 5">DSM 15505</strain>
    </source>
</reference>
<gene>
    <name evidence="4" type="ORF">DES49_0232</name>
</gene>
<keyword evidence="5" id="KW-1185">Reference proteome</keyword>
<organism evidence="4 5">
    <name type="scientific">Halospina denitrificans</name>
    <dbReference type="NCBI Taxonomy" id="332522"/>
    <lineage>
        <taxon>Bacteria</taxon>
        <taxon>Pseudomonadati</taxon>
        <taxon>Pseudomonadota</taxon>
        <taxon>Gammaproteobacteria</taxon>
        <taxon>Halospina</taxon>
    </lineage>
</organism>
<proteinExistence type="predicted"/>
<dbReference type="EMBL" id="SOAX01000001">
    <property type="protein sequence ID" value="TDT44133.1"/>
    <property type="molecule type" value="Genomic_DNA"/>
</dbReference>
<dbReference type="PANTHER" id="PTHR13748:SF46">
    <property type="entry name" value="ZINC CHAPERONE YEIR"/>
    <property type="match status" value="1"/>
</dbReference>
<dbReference type="Pfam" id="PF07683">
    <property type="entry name" value="CobW_C"/>
    <property type="match status" value="1"/>
</dbReference>
<protein>
    <submittedName>
        <fullName evidence="4">G3E family GTPase</fullName>
    </submittedName>
</protein>
<dbReference type="InterPro" id="IPR027417">
    <property type="entry name" value="P-loop_NTPase"/>
</dbReference>
<dbReference type="RefSeq" id="WP_243864791.1">
    <property type="nucleotide sequence ID" value="NZ_SOAX01000001.1"/>
</dbReference>
<dbReference type="Gene3D" id="3.40.50.300">
    <property type="entry name" value="P-loop containing nucleotide triphosphate hydrolases"/>
    <property type="match status" value="1"/>
</dbReference>
<evidence type="ECO:0000313" key="5">
    <source>
        <dbReference type="Proteomes" id="UP000295830"/>
    </source>
</evidence>
<name>A0A4R7K2J1_9GAMM</name>
<evidence type="ECO:0000256" key="1">
    <source>
        <dbReference type="ARBA" id="ARBA00045658"/>
    </source>
</evidence>
<comment type="caution">
    <text evidence="4">The sequence shown here is derived from an EMBL/GenBank/DDBJ whole genome shotgun (WGS) entry which is preliminary data.</text>
</comment>
<dbReference type="GO" id="GO:0005737">
    <property type="term" value="C:cytoplasm"/>
    <property type="evidence" value="ECO:0007669"/>
    <property type="project" value="TreeGrafter"/>
</dbReference>
<dbReference type="InterPro" id="IPR011629">
    <property type="entry name" value="CobW-like_C"/>
</dbReference>
<evidence type="ECO:0000256" key="2">
    <source>
        <dbReference type="SAM" id="MobiDB-lite"/>
    </source>
</evidence>
<dbReference type="Proteomes" id="UP000295830">
    <property type="component" value="Unassembled WGS sequence"/>
</dbReference>